<keyword evidence="4" id="KW-1185">Reference proteome</keyword>
<name>A0A5B7DD30_PORTR</name>
<gene>
    <name evidence="3" type="ORF">E2C01_012265</name>
</gene>
<feature type="region of interest" description="Disordered" evidence="1">
    <location>
        <begin position="1"/>
        <end position="72"/>
    </location>
</feature>
<organism evidence="3 4">
    <name type="scientific">Portunus trituberculatus</name>
    <name type="common">Swimming crab</name>
    <name type="synonym">Neptunus trituberculatus</name>
    <dbReference type="NCBI Taxonomy" id="210409"/>
    <lineage>
        <taxon>Eukaryota</taxon>
        <taxon>Metazoa</taxon>
        <taxon>Ecdysozoa</taxon>
        <taxon>Arthropoda</taxon>
        <taxon>Crustacea</taxon>
        <taxon>Multicrustacea</taxon>
        <taxon>Malacostraca</taxon>
        <taxon>Eumalacostraca</taxon>
        <taxon>Eucarida</taxon>
        <taxon>Decapoda</taxon>
        <taxon>Pleocyemata</taxon>
        <taxon>Brachyura</taxon>
        <taxon>Eubrachyura</taxon>
        <taxon>Portunoidea</taxon>
        <taxon>Portunidae</taxon>
        <taxon>Portuninae</taxon>
        <taxon>Portunus</taxon>
    </lineage>
</organism>
<reference evidence="3 4" key="1">
    <citation type="submission" date="2019-05" db="EMBL/GenBank/DDBJ databases">
        <title>Another draft genome of Portunus trituberculatus and its Hox gene families provides insights of decapod evolution.</title>
        <authorList>
            <person name="Jeong J.-H."/>
            <person name="Song I."/>
            <person name="Kim S."/>
            <person name="Choi T."/>
            <person name="Kim D."/>
            <person name="Ryu S."/>
            <person name="Kim W."/>
        </authorList>
    </citation>
    <scope>NUCLEOTIDE SEQUENCE [LARGE SCALE GENOMIC DNA]</scope>
    <source>
        <tissue evidence="3">Muscle</tissue>
    </source>
</reference>
<dbReference type="EMBL" id="VSRR010000762">
    <property type="protein sequence ID" value="MPC19352.1"/>
    <property type="molecule type" value="Genomic_DNA"/>
</dbReference>
<proteinExistence type="predicted"/>
<evidence type="ECO:0000313" key="4">
    <source>
        <dbReference type="Proteomes" id="UP000324222"/>
    </source>
</evidence>
<evidence type="ECO:0000256" key="1">
    <source>
        <dbReference type="SAM" id="MobiDB-lite"/>
    </source>
</evidence>
<dbReference type="AlphaFoldDB" id="A0A5B7DD30"/>
<feature type="compositionally biased region" description="Gly residues" evidence="1">
    <location>
        <begin position="31"/>
        <end position="67"/>
    </location>
</feature>
<protein>
    <submittedName>
        <fullName evidence="3">Uncharacterized protein</fullName>
    </submittedName>
</protein>
<comment type="caution">
    <text evidence="3">The sequence shown here is derived from an EMBL/GenBank/DDBJ whole genome shotgun (WGS) entry which is preliminary data.</text>
</comment>
<keyword evidence="2" id="KW-0812">Transmembrane</keyword>
<keyword evidence="2" id="KW-1133">Transmembrane helix</keyword>
<evidence type="ECO:0000256" key="2">
    <source>
        <dbReference type="SAM" id="Phobius"/>
    </source>
</evidence>
<dbReference type="OrthoDB" id="6357032at2759"/>
<dbReference type="Proteomes" id="UP000324222">
    <property type="component" value="Unassembled WGS sequence"/>
</dbReference>
<keyword evidence="2" id="KW-0472">Membrane</keyword>
<evidence type="ECO:0000313" key="3">
    <source>
        <dbReference type="EMBL" id="MPC19352.1"/>
    </source>
</evidence>
<feature type="transmembrane region" description="Helical" evidence="2">
    <location>
        <begin position="369"/>
        <end position="394"/>
    </location>
</feature>
<sequence>MSHLSPPPARLSTPYHTTEPSVVRQVEMNKSGGGGSGGGSSGGEGSGGGGGGGRGREGGGTNSGDGGEATHTGAKREAVACDAAPPVCEAPPTTSQGSNVYQGHANHMGATGDNVTSSIGLVTSLGYLTGASSSPSVRPAYPQGEGVEGVATVPPNMATYPIPQAGGSSYFANLSESMRGGLAEVVSEGVTGRQCGPAMPHPCWEESRAAHDQRTFEDYSSRMGMYGPEDGAAGRGWEGMGPCGVGASSTTSSRPSAPHNPMAHPYTYTYTDCRLEGGWNKCMVSSGTTGEGFTGDQQVEGTQVKARVPPSHSLPMGVVDPAMPRSHYDYQPLPGAPFLPYFASLNYQQEPRGEVRPAQRPESLSIMSLLFRTVVVVAVVMAAEAVMVVVVVVVEVDGSTYKKKSAREDSSLTAGEEEDEGDVCLVCDSPTTGASTPDITSTVTTTNNEAGGLTACSMDSVVTVVSKVSVGDKLSGLLGVVLPRNLLHTTTICGKCFHLVNEMDVLEHRLALYR</sequence>
<accession>A0A5B7DD30</accession>